<feature type="domain" description="HTH merR-type" evidence="2">
    <location>
        <begin position="10"/>
        <end position="78"/>
    </location>
</feature>
<dbReference type="SMART" id="SM00422">
    <property type="entry name" value="HTH_MERR"/>
    <property type="match status" value="1"/>
</dbReference>
<dbReference type="GO" id="GO:0003677">
    <property type="term" value="F:DNA binding"/>
    <property type="evidence" value="ECO:0007669"/>
    <property type="project" value="UniProtKB-KW"/>
</dbReference>
<dbReference type="InterPro" id="IPR000551">
    <property type="entry name" value="MerR-type_HTH_dom"/>
</dbReference>
<dbReference type="PROSITE" id="PS00552">
    <property type="entry name" value="HTH_MERR_1"/>
    <property type="match status" value="1"/>
</dbReference>
<dbReference type="Proteomes" id="UP000319859">
    <property type="component" value="Unassembled WGS sequence"/>
</dbReference>
<reference evidence="3 4" key="1">
    <citation type="submission" date="2019-06" db="EMBL/GenBank/DDBJ databases">
        <title>Genomic Encyclopedia of Type Strains, Phase IV (KMG-V): Genome sequencing to study the core and pangenomes of soil and plant-associated prokaryotes.</title>
        <authorList>
            <person name="Whitman W."/>
        </authorList>
    </citation>
    <scope>NUCLEOTIDE SEQUENCE [LARGE SCALE GENOMIC DNA]</scope>
    <source>
        <strain evidence="3 4">BR 11880</strain>
    </source>
</reference>
<proteinExistence type="predicted"/>
<gene>
    <name evidence="3" type="ORF">FBZ89_12945</name>
</gene>
<evidence type="ECO:0000313" key="4">
    <source>
        <dbReference type="Proteomes" id="UP000319859"/>
    </source>
</evidence>
<comment type="caution">
    <text evidence="3">The sequence shown here is derived from an EMBL/GenBank/DDBJ whole genome shotgun (WGS) entry which is preliminary data.</text>
</comment>
<keyword evidence="1 3" id="KW-0238">DNA-binding</keyword>
<dbReference type="SUPFAM" id="SSF46955">
    <property type="entry name" value="Putative DNA-binding domain"/>
    <property type="match status" value="1"/>
</dbReference>
<dbReference type="Gene3D" id="1.10.1660.10">
    <property type="match status" value="1"/>
</dbReference>
<dbReference type="Pfam" id="PF13411">
    <property type="entry name" value="MerR_1"/>
    <property type="match status" value="1"/>
</dbReference>
<accession>A0A560EQK5</accession>
<dbReference type="InterPro" id="IPR047057">
    <property type="entry name" value="MerR_fam"/>
</dbReference>
<dbReference type="PANTHER" id="PTHR30204:SF93">
    <property type="entry name" value="HTH MERR-TYPE DOMAIN-CONTAINING PROTEIN"/>
    <property type="match status" value="1"/>
</dbReference>
<organism evidence="3 4">
    <name type="scientific">Nitrospirillum amazonense</name>
    <dbReference type="NCBI Taxonomy" id="28077"/>
    <lineage>
        <taxon>Bacteria</taxon>
        <taxon>Pseudomonadati</taxon>
        <taxon>Pseudomonadota</taxon>
        <taxon>Alphaproteobacteria</taxon>
        <taxon>Rhodospirillales</taxon>
        <taxon>Azospirillaceae</taxon>
        <taxon>Nitrospirillum</taxon>
    </lineage>
</organism>
<dbReference type="PANTHER" id="PTHR30204">
    <property type="entry name" value="REDOX-CYCLING DRUG-SENSING TRANSCRIPTIONAL ACTIVATOR SOXR"/>
    <property type="match status" value="1"/>
</dbReference>
<evidence type="ECO:0000256" key="1">
    <source>
        <dbReference type="ARBA" id="ARBA00023125"/>
    </source>
</evidence>
<dbReference type="RefSeq" id="WP_211115379.1">
    <property type="nucleotide sequence ID" value="NZ_VITN01000029.1"/>
</dbReference>
<protein>
    <submittedName>
        <fullName evidence="3">DNA-binding transcriptional MerR regulator</fullName>
    </submittedName>
</protein>
<dbReference type="PROSITE" id="PS50937">
    <property type="entry name" value="HTH_MERR_2"/>
    <property type="match status" value="1"/>
</dbReference>
<sequence>MAGKRMAEPVLTAAEAAERTGLTVRALRVYEARGLLDPPRTDKGWRLYGPREFQRLGMIQALKSLGLSLAEIARVLAGDTPSLRRVLEVQAALWRGRLAAAQASLDLVEQALARTDMSRPGTTPISVDDLCTLIRRLDMNTMPETLRTVLAEDYTAEERATLMTPRGSEAAAAEGARAWTALIADIQALRQAGVPASDARAQEAARRWQGLVTAFTQGDGAVAQRTAGLWQKALDRDPQGQGLPFDQGLWDYVAAATKATQA</sequence>
<dbReference type="EMBL" id="VITN01000029">
    <property type="protein sequence ID" value="TWB11617.1"/>
    <property type="molecule type" value="Genomic_DNA"/>
</dbReference>
<dbReference type="InterPro" id="IPR009061">
    <property type="entry name" value="DNA-bd_dom_put_sf"/>
</dbReference>
<evidence type="ECO:0000313" key="3">
    <source>
        <dbReference type="EMBL" id="TWB11617.1"/>
    </source>
</evidence>
<dbReference type="PRINTS" id="PR00040">
    <property type="entry name" value="HTHMERR"/>
</dbReference>
<name>A0A560EQK5_9PROT</name>
<evidence type="ECO:0000259" key="2">
    <source>
        <dbReference type="PROSITE" id="PS50937"/>
    </source>
</evidence>
<dbReference type="AlphaFoldDB" id="A0A560EQK5"/>
<dbReference type="GO" id="GO:0003700">
    <property type="term" value="F:DNA-binding transcription factor activity"/>
    <property type="evidence" value="ECO:0007669"/>
    <property type="project" value="InterPro"/>
</dbReference>